<evidence type="ECO:0000256" key="1">
    <source>
        <dbReference type="ARBA" id="ARBA00001974"/>
    </source>
</evidence>
<dbReference type="AlphaFoldDB" id="A0AA38X5M8"/>
<comment type="similarity">
    <text evidence="2">Belongs to the flavoprotein pyridine nucleotide cytochrome reductase family.</text>
</comment>
<evidence type="ECO:0000256" key="3">
    <source>
        <dbReference type="ARBA" id="ARBA00022630"/>
    </source>
</evidence>
<proteinExistence type="inferred from homology"/>
<dbReference type="InterPro" id="IPR023173">
    <property type="entry name" value="NADPH_Cyt_P450_Rdtase_alpha"/>
</dbReference>
<dbReference type="FunFam" id="1.20.990.10:FF:000007">
    <property type="entry name" value="Methionine synthase reductase"/>
    <property type="match status" value="1"/>
</dbReference>
<dbReference type="EMBL" id="JAPDRK010000012">
    <property type="protein sequence ID" value="KAJ9607202.1"/>
    <property type="molecule type" value="Genomic_DNA"/>
</dbReference>
<gene>
    <name evidence="9" type="ORF">H2200_008274</name>
</gene>
<name>A0AA38X5M8_9EURO</name>
<sequence>MTQSLPSTNIGLSSSYSDTASSIDTEPSTPATDNLSDDSLDEMQAPQSPQGKKRRASTLLISQDSEDARRFLGERGAATSMIQKTCCGGGCCMLQELKSKQPEHGATPLRAPESSAYLSLKINLGHLSLDSGLSGVVDMPTKTISFENLSNAPSRTHAQPQRKHTPEVLKHPPSFVTPHPPYEVFSAPLAHARELTKSGAEKRTYHFDIDVTDYPEESGDVDFVVGGAIGVCAPNSPVIVDQVFDLLGIPKFVRDKPILMKTTTGRWPTIWGDEAARELVTTRRELLTWCSDIQSYPPTKQLFRLLAEHAEDQHEKTILMYLSSAQGQAAFCDLRTGPYISIPQVLNAFPSSRPPLDHLLSVLNTLMPRFYSLSQDPTVSSERNGTDRRRIIEIAVTVHEADDYATGKRTGVGSGFLERLAQQVMQAEKEGKDPRELDLRIPMFRGLMANPLAREFVTDGPMLLIGAGVGVAPFRGFVHRRLKSANCANKVWVLQGVRDSLLDELYSGDWGVHEDKVKKVVQSRRGEGRYVQEEVRAQADLVWFIVNAVDGRVFVCGSSKGMGEGVEKALVDVAMAKGKLNHDEAKSFWEEKKNSGQYIAETW</sequence>
<feature type="domain" description="FAD-binding FR-type" evidence="8">
    <location>
        <begin position="182"/>
        <end position="449"/>
    </location>
</feature>
<dbReference type="SUPFAM" id="SSF63380">
    <property type="entry name" value="Riboflavin synthase domain-like"/>
    <property type="match status" value="1"/>
</dbReference>
<dbReference type="Gene3D" id="1.20.990.10">
    <property type="entry name" value="NADPH-cytochrome p450 Reductase, Chain A, domain 3"/>
    <property type="match status" value="1"/>
</dbReference>
<evidence type="ECO:0000256" key="4">
    <source>
        <dbReference type="ARBA" id="ARBA00022827"/>
    </source>
</evidence>
<dbReference type="FunFam" id="3.40.50.80:FF:000027">
    <property type="entry name" value="FAD binding domain protein"/>
    <property type="match status" value="1"/>
</dbReference>
<keyword evidence="5" id="KW-0560">Oxidoreductase</keyword>
<evidence type="ECO:0000313" key="10">
    <source>
        <dbReference type="Proteomes" id="UP001172673"/>
    </source>
</evidence>
<dbReference type="InterPro" id="IPR017927">
    <property type="entry name" value="FAD-bd_FR_type"/>
</dbReference>
<protein>
    <recommendedName>
        <fullName evidence="8">FAD-binding FR-type domain-containing protein</fullName>
    </recommendedName>
</protein>
<keyword evidence="10" id="KW-1185">Reference proteome</keyword>
<dbReference type="GO" id="GO:0005829">
    <property type="term" value="C:cytosol"/>
    <property type="evidence" value="ECO:0007669"/>
    <property type="project" value="TreeGrafter"/>
</dbReference>
<dbReference type="GO" id="GO:0009086">
    <property type="term" value="P:methionine biosynthetic process"/>
    <property type="evidence" value="ECO:0007669"/>
    <property type="project" value="TreeGrafter"/>
</dbReference>
<dbReference type="GO" id="GO:0050660">
    <property type="term" value="F:flavin adenine dinucleotide binding"/>
    <property type="evidence" value="ECO:0007669"/>
    <property type="project" value="TreeGrafter"/>
</dbReference>
<dbReference type="Gene3D" id="2.40.30.10">
    <property type="entry name" value="Translation factors"/>
    <property type="match status" value="1"/>
</dbReference>
<dbReference type="InterPro" id="IPR039261">
    <property type="entry name" value="FNR_nucleotide-bd"/>
</dbReference>
<evidence type="ECO:0000256" key="6">
    <source>
        <dbReference type="ARBA" id="ARBA00049342"/>
    </source>
</evidence>
<organism evidence="9 10">
    <name type="scientific">Cladophialophora chaetospira</name>
    <dbReference type="NCBI Taxonomy" id="386627"/>
    <lineage>
        <taxon>Eukaryota</taxon>
        <taxon>Fungi</taxon>
        <taxon>Dikarya</taxon>
        <taxon>Ascomycota</taxon>
        <taxon>Pezizomycotina</taxon>
        <taxon>Eurotiomycetes</taxon>
        <taxon>Chaetothyriomycetidae</taxon>
        <taxon>Chaetothyriales</taxon>
        <taxon>Herpotrichiellaceae</taxon>
        <taxon>Cladophialophora</taxon>
    </lineage>
</organism>
<dbReference type="InterPro" id="IPR003097">
    <property type="entry name" value="CysJ-like_FAD-binding"/>
</dbReference>
<dbReference type="PROSITE" id="PS51384">
    <property type="entry name" value="FAD_FR"/>
    <property type="match status" value="1"/>
</dbReference>
<evidence type="ECO:0000259" key="8">
    <source>
        <dbReference type="PROSITE" id="PS51384"/>
    </source>
</evidence>
<dbReference type="PANTHER" id="PTHR19384">
    <property type="entry name" value="NITRIC OXIDE SYNTHASE-RELATED"/>
    <property type="match status" value="1"/>
</dbReference>
<dbReference type="PANTHER" id="PTHR19384:SF84">
    <property type="entry name" value="METHIONINE SYNTHASE REDUCTASE"/>
    <property type="match status" value="1"/>
</dbReference>
<dbReference type="Proteomes" id="UP001172673">
    <property type="component" value="Unassembled WGS sequence"/>
</dbReference>
<dbReference type="InterPro" id="IPR017938">
    <property type="entry name" value="Riboflavin_synthase-like_b-brl"/>
</dbReference>
<dbReference type="Pfam" id="PF00667">
    <property type="entry name" value="FAD_binding_1"/>
    <property type="match status" value="1"/>
</dbReference>
<comment type="cofactor">
    <cofactor evidence="1">
        <name>FAD</name>
        <dbReference type="ChEBI" id="CHEBI:57692"/>
    </cofactor>
</comment>
<dbReference type="GO" id="GO:0010181">
    <property type="term" value="F:FMN binding"/>
    <property type="evidence" value="ECO:0007669"/>
    <property type="project" value="TreeGrafter"/>
</dbReference>
<feature type="compositionally biased region" description="Low complexity" evidence="7">
    <location>
        <begin position="13"/>
        <end position="22"/>
    </location>
</feature>
<feature type="compositionally biased region" description="Polar residues" evidence="7">
    <location>
        <begin position="1"/>
        <end position="12"/>
    </location>
</feature>
<dbReference type="Pfam" id="PF00175">
    <property type="entry name" value="NAD_binding_1"/>
    <property type="match status" value="1"/>
</dbReference>
<evidence type="ECO:0000256" key="5">
    <source>
        <dbReference type="ARBA" id="ARBA00023002"/>
    </source>
</evidence>
<dbReference type="SUPFAM" id="SSF52343">
    <property type="entry name" value="Ferredoxin reductase-like, C-terminal NADP-linked domain"/>
    <property type="match status" value="1"/>
</dbReference>
<accession>A0AA38X5M8</accession>
<dbReference type="GO" id="GO:0030586">
    <property type="term" value="F:[methionine synthase] reductase (NADPH) activity"/>
    <property type="evidence" value="ECO:0007669"/>
    <property type="project" value="TreeGrafter"/>
</dbReference>
<keyword evidence="3" id="KW-0285">Flavoprotein</keyword>
<evidence type="ECO:0000256" key="7">
    <source>
        <dbReference type="SAM" id="MobiDB-lite"/>
    </source>
</evidence>
<dbReference type="Gene3D" id="3.40.50.80">
    <property type="entry name" value="Nucleotide-binding domain of ferredoxin-NADP reductase (FNR) module"/>
    <property type="match status" value="1"/>
</dbReference>
<dbReference type="GO" id="GO:0050667">
    <property type="term" value="P:homocysteine metabolic process"/>
    <property type="evidence" value="ECO:0007669"/>
    <property type="project" value="TreeGrafter"/>
</dbReference>
<keyword evidence="4" id="KW-0274">FAD</keyword>
<dbReference type="InterPro" id="IPR001433">
    <property type="entry name" value="OxRdtase_FAD/NAD-bd"/>
</dbReference>
<dbReference type="InterPro" id="IPR001709">
    <property type="entry name" value="Flavoprot_Pyr_Nucl_cyt_Rdtase"/>
</dbReference>
<comment type="catalytic activity">
    <reaction evidence="6">
        <text>2 oxidized [cytochrome P450] + NADPH = 2 reduced [cytochrome P450] + NADP(+) + H(+)</text>
        <dbReference type="Rhea" id="RHEA:24040"/>
        <dbReference type="Rhea" id="RHEA-COMP:14627"/>
        <dbReference type="Rhea" id="RHEA-COMP:14628"/>
        <dbReference type="ChEBI" id="CHEBI:15378"/>
        <dbReference type="ChEBI" id="CHEBI:55376"/>
        <dbReference type="ChEBI" id="CHEBI:57783"/>
        <dbReference type="ChEBI" id="CHEBI:58349"/>
        <dbReference type="ChEBI" id="CHEBI:60344"/>
        <dbReference type="EC" id="1.6.2.4"/>
    </reaction>
</comment>
<dbReference type="GO" id="GO:0003958">
    <property type="term" value="F:NADPH-hemoprotein reductase activity"/>
    <property type="evidence" value="ECO:0007669"/>
    <property type="project" value="UniProtKB-EC"/>
</dbReference>
<evidence type="ECO:0000256" key="2">
    <source>
        <dbReference type="ARBA" id="ARBA00006105"/>
    </source>
</evidence>
<reference evidence="9" key="1">
    <citation type="submission" date="2022-10" db="EMBL/GenBank/DDBJ databases">
        <title>Culturing micro-colonial fungi from biological soil crusts in the Mojave desert and describing Neophaeococcomyces mojavensis, and introducing the new genera and species Taxawa tesnikishii.</title>
        <authorList>
            <person name="Kurbessoian T."/>
            <person name="Stajich J.E."/>
        </authorList>
    </citation>
    <scope>NUCLEOTIDE SEQUENCE</scope>
    <source>
        <strain evidence="9">TK_41</strain>
    </source>
</reference>
<feature type="compositionally biased region" description="Polar residues" evidence="7">
    <location>
        <begin position="23"/>
        <end position="34"/>
    </location>
</feature>
<dbReference type="PRINTS" id="PR00371">
    <property type="entry name" value="FPNCR"/>
</dbReference>
<comment type="caution">
    <text evidence="9">The sequence shown here is derived from an EMBL/GenBank/DDBJ whole genome shotgun (WGS) entry which is preliminary data.</text>
</comment>
<evidence type="ECO:0000313" key="9">
    <source>
        <dbReference type="EMBL" id="KAJ9607202.1"/>
    </source>
</evidence>
<feature type="region of interest" description="Disordered" evidence="7">
    <location>
        <begin position="1"/>
        <end position="57"/>
    </location>
</feature>